<name>A0ABS5MHG7_9BACI</name>
<dbReference type="Gene3D" id="2.40.30.200">
    <property type="match status" value="1"/>
</dbReference>
<dbReference type="Gene3D" id="2.60.120.860">
    <property type="match status" value="1"/>
</dbReference>
<evidence type="ECO:0000259" key="2">
    <source>
        <dbReference type="Pfam" id="PF22768"/>
    </source>
</evidence>
<dbReference type="InterPro" id="IPR008841">
    <property type="entry name" value="Siphovirus-type_tail_N"/>
</dbReference>
<gene>
    <name evidence="3" type="ORF">KGF86_16450</name>
</gene>
<proteinExistence type="predicted"/>
<feature type="domain" description="Siphovirus-type tail component RIFT-related" evidence="1">
    <location>
        <begin position="45"/>
        <end position="145"/>
    </location>
</feature>
<dbReference type="EMBL" id="JAGXBY010000006">
    <property type="protein sequence ID" value="MBS3681786.1"/>
    <property type="molecule type" value="Genomic_DNA"/>
</dbReference>
<feature type="domain" description="Siphovirus-type tail component C-terminal" evidence="2">
    <location>
        <begin position="449"/>
        <end position="512"/>
    </location>
</feature>
<keyword evidence="4" id="KW-1185">Reference proteome</keyword>
<sequence>MYKFVDTVAGSGTESTSMSIETVFNSFNLDQLLTDKDGSFITLTVSGRSNIDQKINTVAVPGMDGLIEQDGANLEAREITVMYKITDRTNEGLRKRLDQLNSLLEGSKKELSFTDEDALFYATMQSNQLPEEDSNTLNGTIIFLCSDPLKYGPEQTENFESEVHTVTNDGTVEAAPIVEFIVREPITFALIQNNSDANKIGDQVYPKYTMLGRPVDVESQTPYLKYERIFYSNGDSLVGFVNASNSDIDGGIVAGDIITRNSRFVADSYGEGSSWHGPAIKHSLSEPLRDFRMKAFLGFFNSKAGQVGRVEIYLKDVLGRDVCKVALKDTSTGRANTRAEFRSGGLTDGKYIISEHGDNVGTWNNFSGQVHIEREGNKWYCYLAKVDTSTGRHHARRTVEWEDSENKYTNQVAQVVIHIGAVGNHLILGSNTGLSSISIDKINQKTNGVPFIAGEGDIITLDSLTGDAFINGEPRNDLLDFGSDFISLVKGENQLVVHPNSFDTLLRYRKRYR</sequence>
<evidence type="ECO:0000259" key="1">
    <source>
        <dbReference type="Pfam" id="PF05709"/>
    </source>
</evidence>
<dbReference type="NCBIfam" id="TIGR01633">
    <property type="entry name" value="phi3626_gp14_N"/>
    <property type="match status" value="1"/>
</dbReference>
<evidence type="ECO:0000313" key="4">
    <source>
        <dbReference type="Proteomes" id="UP000681870"/>
    </source>
</evidence>
<dbReference type="Pfam" id="PF05709">
    <property type="entry name" value="Sipho_tail"/>
    <property type="match status" value="1"/>
</dbReference>
<dbReference type="InterPro" id="IPR054738">
    <property type="entry name" value="Siphovirus-type_tail_C"/>
</dbReference>
<dbReference type="InterPro" id="IPR006520">
    <property type="entry name" value="Dit_BPSPP_N"/>
</dbReference>
<reference evidence="3 4" key="1">
    <citation type="submission" date="2021-05" db="EMBL/GenBank/DDBJ databases">
        <title>Ornithinibacillus massiliensis sp. nov.</title>
        <authorList>
            <person name="Iwaza R."/>
            <person name="Lagier J.-C."/>
            <person name="Raoult D."/>
        </authorList>
    </citation>
    <scope>NUCLEOTIDE SEQUENCE [LARGE SCALE GENOMIC DNA]</scope>
    <source>
        <strain evidence="3 4">Marseille-P3601</strain>
    </source>
</reference>
<comment type="caution">
    <text evidence="3">The sequence shown here is derived from an EMBL/GenBank/DDBJ whole genome shotgun (WGS) entry which is preliminary data.</text>
</comment>
<dbReference type="Pfam" id="PF22768">
    <property type="entry name" value="SPP1_Dit"/>
    <property type="match status" value="1"/>
</dbReference>
<organism evidence="3 4">
    <name type="scientific">Ornithinibacillus massiliensis</name>
    <dbReference type="NCBI Taxonomy" id="1944633"/>
    <lineage>
        <taxon>Bacteria</taxon>
        <taxon>Bacillati</taxon>
        <taxon>Bacillota</taxon>
        <taxon>Bacilli</taxon>
        <taxon>Bacillales</taxon>
        <taxon>Bacillaceae</taxon>
        <taxon>Ornithinibacillus</taxon>
    </lineage>
</organism>
<dbReference type="RefSeq" id="WP_211742469.1">
    <property type="nucleotide sequence ID" value="NZ_JAGXBY010000006.1"/>
</dbReference>
<accession>A0ABS5MHG7</accession>
<evidence type="ECO:0000313" key="3">
    <source>
        <dbReference type="EMBL" id="MBS3681786.1"/>
    </source>
</evidence>
<dbReference type="Proteomes" id="UP000681870">
    <property type="component" value="Unassembled WGS sequence"/>
</dbReference>
<protein>
    <submittedName>
        <fullName evidence="3">Phage tail family protein</fullName>
    </submittedName>
</protein>